<feature type="compositionally biased region" description="Low complexity" evidence="1">
    <location>
        <begin position="849"/>
        <end position="861"/>
    </location>
</feature>
<feature type="compositionally biased region" description="Polar residues" evidence="1">
    <location>
        <begin position="263"/>
        <end position="276"/>
    </location>
</feature>
<feature type="region of interest" description="Disordered" evidence="1">
    <location>
        <begin position="843"/>
        <end position="918"/>
    </location>
</feature>
<dbReference type="AlphaFoldDB" id="A0A8H7RDC8"/>
<evidence type="ECO:0000313" key="3">
    <source>
        <dbReference type="EMBL" id="KAG2208182.1"/>
    </source>
</evidence>
<feature type="transmembrane region" description="Helical" evidence="2">
    <location>
        <begin position="12"/>
        <end position="33"/>
    </location>
</feature>
<keyword evidence="2" id="KW-0472">Membrane</keyword>
<organism evidence="3 4">
    <name type="scientific">Mucor plumbeus</name>
    <dbReference type="NCBI Taxonomy" id="97098"/>
    <lineage>
        <taxon>Eukaryota</taxon>
        <taxon>Fungi</taxon>
        <taxon>Fungi incertae sedis</taxon>
        <taxon>Mucoromycota</taxon>
        <taxon>Mucoromycotina</taxon>
        <taxon>Mucoromycetes</taxon>
        <taxon>Mucorales</taxon>
        <taxon>Mucorineae</taxon>
        <taxon>Mucoraceae</taxon>
        <taxon>Mucor</taxon>
    </lineage>
</organism>
<feature type="compositionally biased region" description="Acidic residues" evidence="1">
    <location>
        <begin position="617"/>
        <end position="626"/>
    </location>
</feature>
<feature type="region of interest" description="Disordered" evidence="1">
    <location>
        <begin position="769"/>
        <end position="788"/>
    </location>
</feature>
<feature type="compositionally biased region" description="Basic and acidic residues" evidence="1">
    <location>
        <begin position="549"/>
        <end position="558"/>
    </location>
</feature>
<keyword evidence="4" id="KW-1185">Reference proteome</keyword>
<dbReference type="EMBL" id="JAEPRC010000116">
    <property type="protein sequence ID" value="KAG2208182.1"/>
    <property type="molecule type" value="Genomic_DNA"/>
</dbReference>
<feature type="region of interest" description="Disordered" evidence="1">
    <location>
        <begin position="947"/>
        <end position="968"/>
    </location>
</feature>
<protein>
    <submittedName>
        <fullName evidence="3">Uncharacterized protein</fullName>
    </submittedName>
</protein>
<proteinExistence type="predicted"/>
<keyword evidence="2" id="KW-1133">Transmembrane helix</keyword>
<evidence type="ECO:0000256" key="2">
    <source>
        <dbReference type="SAM" id="Phobius"/>
    </source>
</evidence>
<feature type="region of interest" description="Disordered" evidence="1">
    <location>
        <begin position="100"/>
        <end position="143"/>
    </location>
</feature>
<dbReference type="OrthoDB" id="2260962at2759"/>
<evidence type="ECO:0000256" key="1">
    <source>
        <dbReference type="SAM" id="MobiDB-lite"/>
    </source>
</evidence>
<feature type="compositionally biased region" description="Polar residues" evidence="1">
    <location>
        <begin position="579"/>
        <end position="614"/>
    </location>
</feature>
<feature type="region of interest" description="Disordered" evidence="1">
    <location>
        <begin position="531"/>
        <end position="657"/>
    </location>
</feature>
<evidence type="ECO:0000313" key="4">
    <source>
        <dbReference type="Proteomes" id="UP000650833"/>
    </source>
</evidence>
<dbReference type="Proteomes" id="UP000650833">
    <property type="component" value="Unassembled WGS sequence"/>
</dbReference>
<feature type="region of interest" description="Disordered" evidence="1">
    <location>
        <begin position="263"/>
        <end position="300"/>
    </location>
</feature>
<comment type="caution">
    <text evidence="3">The sequence shown here is derived from an EMBL/GenBank/DDBJ whole genome shotgun (WGS) entry which is preliminary data.</text>
</comment>
<sequence length="968" mass="105847">MDQPQPQQMLPIWAIVLIVILAISLISITVFCIKKRKSRSLSVDTMHQKEDEKKSMSTASFQTLVTQQPKLFNPKSETFSSSFSPSLSLSPPVQPLIASAKKTTTTTTITPQLNEKTDKTASIDESEYSPPEPPQEIKISLPLPPPSTSFFSDKMELDNDDAQDFYDMYLTSKKTQDNNFMSIDLDMPSFYSNVQQKAATIKSTLRQSLRVKQKSNRNSIQQLFTDEHQTGKSGEDSAAIMPIKEDSSKVIIDMNLTTLKTIQSPQTHQKSEINIVTQSSTSTSIKSESDTSPITPDPNLQEPVRAAKRVIRSASKKTKTRSMRVTDPIIDLVDENNENSNGKKSKHGSIRYASIRGSKNNGEHTTITSGSMRRLVRESILFDDDALPLPSSAITSSSATPLSSIGPSAKKSVVDIAGWWDTPKTITKPVVADSTENFNENPLVLNITSGLDSTSSNIPNQYRASLSTSIFAGTLSKASGSSNSLLPSVKDEAVNNSNDGVSRHSSFRRGTLGRNTLRSITATATNGVNRSLKGLFDYPSSNSLSNKVVPDDSQKMELDSEPSISTCESADEKVVADQPYNSNRQKSVRASISSNNRPCLPTSYSKTPESSTKYALTDDEEIDENDESSKKTALNNTAQHELPTLPKEHPVLPTGSSKTEATILPISKLAKNNFAEDNTPNSPINSITHKSEVDTIRRMLQDTWVTNIKESSSNYSIISEADSTATTSTQSTVSSRINSRHQQPFLSKSLLTQQVAKRASLLARHNGEEEFIPQQGPEPSASFSSSTVRTMVPATELATTSGSTNSEQVAIRQNAISKMHGSNKIQESSFDDKSNLMNRFSTSTMTDTSAVSSPRNSSAHSSRGHSRKSSGGNSAATALRISSGYSTNAKTWNGRAQKKTSKPSVTQQEFVSPDDSLGRSSINKKFFSTMRKGQKIRGNIPWMMEEEATEKTPAQIERDRYLKGGSNL</sequence>
<feature type="compositionally biased region" description="Low complexity" evidence="1">
    <location>
        <begin position="277"/>
        <end position="292"/>
    </location>
</feature>
<keyword evidence="2" id="KW-0812">Transmembrane</keyword>
<reference evidence="3" key="1">
    <citation type="submission" date="2020-12" db="EMBL/GenBank/DDBJ databases">
        <title>Metabolic potential, ecology and presence of endohyphal bacteria is reflected in genomic diversity of Mucoromycotina.</title>
        <authorList>
            <person name="Muszewska A."/>
            <person name="Okrasinska A."/>
            <person name="Steczkiewicz K."/>
            <person name="Drgas O."/>
            <person name="Orlowska M."/>
            <person name="Perlinska-Lenart U."/>
            <person name="Aleksandrzak-Piekarczyk T."/>
            <person name="Szatraj K."/>
            <person name="Zielenkiewicz U."/>
            <person name="Pilsyk S."/>
            <person name="Malc E."/>
            <person name="Mieczkowski P."/>
            <person name="Kruszewska J.S."/>
            <person name="Biernat P."/>
            <person name="Pawlowska J."/>
        </authorList>
    </citation>
    <scope>NUCLEOTIDE SEQUENCE</scope>
    <source>
        <strain evidence="3">CBS 226.32</strain>
    </source>
</reference>
<name>A0A8H7RDC8_9FUNG</name>
<accession>A0A8H7RDC8</accession>
<gene>
    <name evidence="3" type="ORF">INT46_005857</name>
</gene>